<dbReference type="EMBL" id="JBHSWW010000748">
    <property type="protein sequence ID" value="MFC6755366.1"/>
    <property type="molecule type" value="Genomic_DNA"/>
</dbReference>
<gene>
    <name evidence="2" type="ORF">ACFQEU_18100</name>
</gene>
<feature type="region of interest" description="Disordered" evidence="1">
    <location>
        <begin position="1"/>
        <end position="36"/>
    </location>
</feature>
<dbReference type="Pfam" id="PF14412">
    <property type="entry name" value="AHH"/>
    <property type="match status" value="1"/>
</dbReference>
<reference evidence="2 3" key="1">
    <citation type="journal article" date="2019" name="Int. J. Syst. Evol. Microbiol.">
        <title>The Global Catalogue of Microorganisms (GCM) 10K type strain sequencing project: providing services to taxonomists for standard genome sequencing and annotation.</title>
        <authorList>
            <consortium name="The Broad Institute Genomics Platform"/>
            <consortium name="The Broad Institute Genome Sequencing Center for Infectious Disease"/>
            <person name="Wu L."/>
            <person name="Ma J."/>
        </authorList>
    </citation>
    <scope>NUCLEOTIDE SEQUENCE [LARGE SCALE GENOMIC DNA]</scope>
    <source>
        <strain evidence="2 3">CGMCC 1.3239</strain>
    </source>
</reference>
<evidence type="ECO:0000313" key="2">
    <source>
        <dbReference type="EMBL" id="MFC6755366.1"/>
    </source>
</evidence>
<accession>A0ABD5SF76</accession>
<organism evidence="2 3">
    <name type="scientific">Halorubrum tibetense</name>
    <dbReference type="NCBI Taxonomy" id="175631"/>
    <lineage>
        <taxon>Archaea</taxon>
        <taxon>Methanobacteriati</taxon>
        <taxon>Methanobacteriota</taxon>
        <taxon>Stenosarchaea group</taxon>
        <taxon>Halobacteria</taxon>
        <taxon>Halobacteriales</taxon>
        <taxon>Haloferacaceae</taxon>
        <taxon>Halorubrum</taxon>
    </lineage>
</organism>
<dbReference type="AlphaFoldDB" id="A0ABD5SF76"/>
<sequence length="133" mass="15273">MQKAQKELANEKHHPTDRLANFMRSEGRPQPSPRFTAHHLVQGKGKTQLAAESRVDLHFHGIGINDPDNGVWMPMHKADKGHWAYKNAAAHSEIHTHNYEKWVHTHTQNLDSAQMMRDNLLILRTHLKNGTQP</sequence>
<keyword evidence="3" id="KW-1185">Reference proteome</keyword>
<evidence type="ECO:0000313" key="3">
    <source>
        <dbReference type="Proteomes" id="UP001596442"/>
    </source>
</evidence>
<feature type="non-terminal residue" evidence="2">
    <location>
        <position position="133"/>
    </location>
</feature>
<protein>
    <submittedName>
        <fullName evidence="2">AHH domain-containing protein</fullName>
    </submittedName>
</protein>
<proteinExistence type="predicted"/>
<dbReference type="Proteomes" id="UP001596442">
    <property type="component" value="Unassembled WGS sequence"/>
</dbReference>
<dbReference type="InterPro" id="IPR032871">
    <property type="entry name" value="AHH_dom_containing"/>
</dbReference>
<comment type="caution">
    <text evidence="2">The sequence shown here is derived from an EMBL/GenBank/DDBJ whole genome shotgun (WGS) entry which is preliminary data.</text>
</comment>
<name>A0ABD5SF76_9EURY</name>
<evidence type="ECO:0000256" key="1">
    <source>
        <dbReference type="SAM" id="MobiDB-lite"/>
    </source>
</evidence>
<feature type="compositionally biased region" description="Basic and acidic residues" evidence="1">
    <location>
        <begin position="1"/>
        <end position="17"/>
    </location>
</feature>